<dbReference type="GO" id="GO:0070573">
    <property type="term" value="F:metallodipeptidase activity"/>
    <property type="evidence" value="ECO:0007669"/>
    <property type="project" value="InterPro"/>
</dbReference>
<dbReference type="Proteomes" id="UP000198658">
    <property type="component" value="Unassembled WGS sequence"/>
</dbReference>
<reference evidence="2" key="1">
    <citation type="submission" date="2016-10" db="EMBL/GenBank/DDBJ databases">
        <authorList>
            <person name="Varghese N."/>
            <person name="Submissions S."/>
        </authorList>
    </citation>
    <scope>NUCLEOTIDE SEQUENCE [LARGE SCALE GENOMIC DNA]</scope>
    <source>
        <strain evidence="2">CGMCC 1.10657</strain>
    </source>
</reference>
<evidence type="ECO:0000313" key="2">
    <source>
        <dbReference type="Proteomes" id="UP000198658"/>
    </source>
</evidence>
<dbReference type="PANTHER" id="PTHR10443:SF12">
    <property type="entry name" value="DIPEPTIDASE"/>
    <property type="match status" value="1"/>
</dbReference>
<keyword evidence="2" id="KW-1185">Reference proteome</keyword>
<dbReference type="GO" id="GO:0006508">
    <property type="term" value="P:proteolysis"/>
    <property type="evidence" value="ECO:0007669"/>
    <property type="project" value="InterPro"/>
</dbReference>
<dbReference type="AlphaFoldDB" id="A0A1H3Z698"/>
<organism evidence="1 2">
    <name type="scientific">Microbulbifer marinus</name>
    <dbReference type="NCBI Taxonomy" id="658218"/>
    <lineage>
        <taxon>Bacteria</taxon>
        <taxon>Pseudomonadati</taxon>
        <taxon>Pseudomonadota</taxon>
        <taxon>Gammaproteobacteria</taxon>
        <taxon>Cellvibrionales</taxon>
        <taxon>Microbulbiferaceae</taxon>
        <taxon>Microbulbifer</taxon>
    </lineage>
</organism>
<dbReference type="Gene3D" id="3.20.20.140">
    <property type="entry name" value="Metal-dependent hydrolases"/>
    <property type="match status" value="1"/>
</dbReference>
<dbReference type="STRING" id="658218.SAMN05216562_2211"/>
<name>A0A1H3Z698_9GAMM</name>
<proteinExistence type="predicted"/>
<dbReference type="PANTHER" id="PTHR10443">
    <property type="entry name" value="MICROSOMAL DIPEPTIDASE"/>
    <property type="match status" value="1"/>
</dbReference>
<dbReference type="InterPro" id="IPR032466">
    <property type="entry name" value="Metal_Hydrolase"/>
</dbReference>
<evidence type="ECO:0000313" key="1">
    <source>
        <dbReference type="EMBL" id="SEA19058.1"/>
    </source>
</evidence>
<dbReference type="PROSITE" id="PS51257">
    <property type="entry name" value="PROKAR_LIPOPROTEIN"/>
    <property type="match status" value="1"/>
</dbReference>
<sequence>MRKIALAVALAVTGCGQDAELNKQAQRMAQQYLLVDTHIDVPYRLNEKPADVGMATQGGDFDYPRANRGGLNAPFMSIYIPAEMESDGSARDYADRLIDQVEGLVARHPDKFAIPHSVKEMERQVASGRISLPLGMENGAAIAGDLQNLHHFAERGIRYITLTHSKSNHISDSSYDEQRQWQGLSDFGKQLVKEMNRAGVMVDVSHISDDAFWQVMEISEVPVIASHSSARHFTPGFERNMSDEMIRALANNGGVIMINFGSTFISEASRESRAKIRTATEQYMREQGLDEDSEDVKHFTERLMEEEFVYAELDDVLDHFDHVRELVGVEHIGIGSDYDGVGDSLPTGLKDVSQYPNLIRGLLERDYSEEDVGKILGGNLVRVWRENEAYARAKPQGAPAGTE</sequence>
<dbReference type="PROSITE" id="PS51365">
    <property type="entry name" value="RENAL_DIPEPTIDASE_2"/>
    <property type="match status" value="1"/>
</dbReference>
<accession>A0A1H3Z698</accession>
<dbReference type="RefSeq" id="WP_091388676.1">
    <property type="nucleotide sequence ID" value="NZ_FNQO01000002.1"/>
</dbReference>
<gene>
    <name evidence="1" type="ORF">SAMN05216562_2211</name>
</gene>
<dbReference type="SUPFAM" id="SSF51556">
    <property type="entry name" value="Metallo-dependent hydrolases"/>
    <property type="match status" value="1"/>
</dbReference>
<dbReference type="CDD" id="cd01301">
    <property type="entry name" value="rDP_like"/>
    <property type="match status" value="1"/>
</dbReference>
<dbReference type="InterPro" id="IPR008257">
    <property type="entry name" value="Pept_M19"/>
</dbReference>
<dbReference type="OrthoDB" id="9804920at2"/>
<dbReference type="EMBL" id="FNQO01000002">
    <property type="protein sequence ID" value="SEA19058.1"/>
    <property type="molecule type" value="Genomic_DNA"/>
</dbReference>
<protein>
    <submittedName>
        <fullName evidence="1">Membrane dipeptidase</fullName>
    </submittedName>
</protein>
<dbReference type="Pfam" id="PF01244">
    <property type="entry name" value="Peptidase_M19"/>
    <property type="match status" value="1"/>
</dbReference>